<name>A0A0L6UI37_9BASI</name>
<proteinExistence type="predicted"/>
<dbReference type="EMBL" id="LAVV01011696">
    <property type="protein sequence ID" value="KNZ47460.1"/>
    <property type="molecule type" value="Genomic_DNA"/>
</dbReference>
<gene>
    <name evidence="1" type="ORF">VP01_637g13</name>
</gene>
<dbReference type="VEuPathDB" id="FungiDB:VP01_637g13"/>
<dbReference type="Proteomes" id="UP000037035">
    <property type="component" value="Unassembled WGS sequence"/>
</dbReference>
<evidence type="ECO:0000313" key="1">
    <source>
        <dbReference type="EMBL" id="KNZ47460.1"/>
    </source>
</evidence>
<organism evidence="1 2">
    <name type="scientific">Puccinia sorghi</name>
    <dbReference type="NCBI Taxonomy" id="27349"/>
    <lineage>
        <taxon>Eukaryota</taxon>
        <taxon>Fungi</taxon>
        <taxon>Dikarya</taxon>
        <taxon>Basidiomycota</taxon>
        <taxon>Pucciniomycotina</taxon>
        <taxon>Pucciniomycetes</taxon>
        <taxon>Pucciniales</taxon>
        <taxon>Pucciniaceae</taxon>
        <taxon>Puccinia</taxon>
    </lineage>
</organism>
<keyword evidence="2" id="KW-1185">Reference proteome</keyword>
<reference evidence="1 2" key="1">
    <citation type="submission" date="2015-08" db="EMBL/GenBank/DDBJ databases">
        <title>Next Generation Sequencing and Analysis of the Genome of Puccinia sorghi L Schw, the Causal Agent of Maize Common Rust.</title>
        <authorList>
            <person name="Rochi L."/>
            <person name="Burguener G."/>
            <person name="Darino M."/>
            <person name="Turjanski A."/>
            <person name="Kreff E."/>
            <person name="Dieguez M.J."/>
            <person name="Sacco F."/>
        </authorList>
    </citation>
    <scope>NUCLEOTIDE SEQUENCE [LARGE SCALE GENOMIC DNA]</scope>
    <source>
        <strain evidence="1 2">RO10H11247</strain>
    </source>
</reference>
<sequence>MITRSQGYVAEEPGDRDGVRLTTSRLNLAASNRDMDAITLYEFVRTRAEELFPQIAKELQIKCVISLVAQHVFSTTPQGGVPNFCTVEVQGNLGIPKKKKGLNSLNFLSIALLVTFFEPKLSSSTNIEFISYTSSNFPASNLS</sequence>
<dbReference type="AlphaFoldDB" id="A0A0L6UI37"/>
<comment type="caution">
    <text evidence="1">The sequence shown here is derived from an EMBL/GenBank/DDBJ whole genome shotgun (WGS) entry which is preliminary data.</text>
</comment>
<evidence type="ECO:0000313" key="2">
    <source>
        <dbReference type="Proteomes" id="UP000037035"/>
    </source>
</evidence>
<protein>
    <submittedName>
        <fullName evidence="1">Uncharacterized protein</fullName>
    </submittedName>
</protein>
<accession>A0A0L6UI37</accession>